<sequence length="484" mass="53021">MKKLADIGLIGLAVMGENLVLNMESKGYTVAVYNRTVEKVDKFVNGRGAGKNFIGAHSIEELVASLEKPRKVMMLVKAGKPVDDFIELLIPHLEPGDIIIDGGNSHFPDSIRRTKYVESKGLLFIGTGVSGGEEGALKGPSMMPGGSPAAWPAVKEIFQSVAAKVEDGSPCCDWVGEDGAGHFVKMVHNGIEYGDMQIINEAYHVMKELLGMSADEMHEVFKVWNTQELDSYLTEITRDILAFKDEDGEPLVEKILDTAGQKGTGKWTGVTALDLGIPLTLIGESVFSRCLSAQKDLRVQASKVISGPKVEFKGDKAQMIEDLKMALFGAKIISYAQGYNLMMEAAKEFNWNLNYGGIALMWRGGCIIRSAFLADIKKAFDVNPELPNLLLAPYFKEKVETAQAGWRRVCAAALTNGIPVPALTSALCYFDGFRSERLPANLLQAQRDYFGAHTYERVDKPRGEFFHTNWTGRGGDTASTTYDV</sequence>
<dbReference type="AlphaFoldDB" id="A0A2T5BZ02"/>
<evidence type="ECO:0000256" key="8">
    <source>
        <dbReference type="ARBA" id="ARBA00023002"/>
    </source>
</evidence>
<evidence type="ECO:0000256" key="7">
    <source>
        <dbReference type="ARBA" id="ARBA00022857"/>
    </source>
</evidence>
<dbReference type="InterPro" id="IPR008927">
    <property type="entry name" value="6-PGluconate_DH-like_C_sf"/>
</dbReference>
<dbReference type="GO" id="GO:0050661">
    <property type="term" value="F:NADP binding"/>
    <property type="evidence" value="ECO:0007669"/>
    <property type="project" value="InterPro"/>
</dbReference>
<dbReference type="Pfam" id="PF00393">
    <property type="entry name" value="6PGD"/>
    <property type="match status" value="1"/>
</dbReference>
<keyword evidence="9 16" id="KW-0311">Gluconate utilization</keyword>
<feature type="binding site" description="in other chain" evidence="14">
    <location>
        <position position="289"/>
    </location>
    <ligand>
        <name>substrate</name>
        <note>ligand shared between dimeric partners</note>
    </ligand>
</feature>
<evidence type="ECO:0000256" key="2">
    <source>
        <dbReference type="ARBA" id="ARBA00004874"/>
    </source>
</evidence>
<keyword evidence="8 12" id="KW-0560">Oxidoreductase</keyword>
<evidence type="ECO:0000256" key="13">
    <source>
        <dbReference type="PIRSR" id="PIRSR000109-1"/>
    </source>
</evidence>
<feature type="binding site" evidence="15">
    <location>
        <position position="104"/>
    </location>
    <ligand>
        <name>NADP(+)</name>
        <dbReference type="ChEBI" id="CHEBI:58349"/>
    </ligand>
</feature>
<dbReference type="GO" id="GO:0004616">
    <property type="term" value="F:phosphogluconate dehydrogenase (decarboxylating) activity"/>
    <property type="evidence" value="ECO:0007669"/>
    <property type="project" value="UniProtKB-EC"/>
</dbReference>
<dbReference type="RefSeq" id="WP_107823185.1">
    <property type="nucleotide sequence ID" value="NZ_QAAD01000016.1"/>
</dbReference>
<dbReference type="InterPro" id="IPR006113">
    <property type="entry name" value="6PGDH_Gnd/GntZ"/>
</dbReference>
<evidence type="ECO:0000259" key="17">
    <source>
        <dbReference type="SMART" id="SM01350"/>
    </source>
</evidence>
<feature type="binding site" evidence="15">
    <location>
        <begin position="11"/>
        <end position="16"/>
    </location>
    <ligand>
        <name>NADP(+)</name>
        <dbReference type="ChEBI" id="CHEBI:58349"/>
    </ligand>
</feature>
<feature type="binding site" description="in other chain" evidence="14">
    <location>
        <begin position="188"/>
        <end position="189"/>
    </location>
    <ligand>
        <name>substrate</name>
        <note>ligand shared between dimeric partners</note>
    </ligand>
</feature>
<evidence type="ECO:0000313" key="19">
    <source>
        <dbReference type="Proteomes" id="UP000243525"/>
    </source>
</evidence>
<evidence type="ECO:0000256" key="12">
    <source>
        <dbReference type="PIRNR" id="PIRNR000109"/>
    </source>
</evidence>
<dbReference type="SUPFAM" id="SSF48179">
    <property type="entry name" value="6-phosphogluconate dehydrogenase C-terminal domain-like"/>
    <property type="match status" value="1"/>
</dbReference>
<dbReference type="NCBIfam" id="TIGR00873">
    <property type="entry name" value="gnd"/>
    <property type="match status" value="1"/>
</dbReference>
<comment type="caution">
    <text evidence="18">The sequence shown here is derived from an EMBL/GenBank/DDBJ whole genome shotgun (WGS) entry which is preliminary data.</text>
</comment>
<feature type="domain" description="6-phosphogluconate dehydrogenase C-terminal" evidence="17">
    <location>
        <begin position="181"/>
        <end position="471"/>
    </location>
</feature>
<dbReference type="SUPFAM" id="SSF51735">
    <property type="entry name" value="NAD(P)-binding Rossmann-fold domains"/>
    <property type="match status" value="1"/>
</dbReference>
<evidence type="ECO:0000256" key="14">
    <source>
        <dbReference type="PIRSR" id="PIRSR000109-2"/>
    </source>
</evidence>
<evidence type="ECO:0000256" key="15">
    <source>
        <dbReference type="PIRSR" id="PIRSR000109-3"/>
    </source>
</evidence>
<dbReference type="Gene3D" id="1.20.5.320">
    <property type="entry name" value="6-Phosphogluconate Dehydrogenase, domain 3"/>
    <property type="match status" value="1"/>
</dbReference>
<dbReference type="GO" id="GO:0006098">
    <property type="term" value="P:pentose-phosphate shunt"/>
    <property type="evidence" value="ECO:0007669"/>
    <property type="project" value="UniProtKB-UniPathway"/>
</dbReference>
<accession>A0A2T5BZ02</accession>
<dbReference type="EMBL" id="QAAD01000016">
    <property type="protein sequence ID" value="PTN07490.1"/>
    <property type="molecule type" value="Genomic_DNA"/>
</dbReference>
<dbReference type="InterPro" id="IPR006184">
    <property type="entry name" value="6PGdom_BS"/>
</dbReference>
<feature type="binding site" description="in other chain" evidence="14">
    <location>
        <begin position="130"/>
        <end position="132"/>
    </location>
    <ligand>
        <name>substrate</name>
        <note>ligand shared between dimeric partners</note>
    </ligand>
</feature>
<evidence type="ECO:0000313" key="18">
    <source>
        <dbReference type="EMBL" id="PTN07490.1"/>
    </source>
</evidence>
<dbReference type="SMART" id="SM01350">
    <property type="entry name" value="6PGD"/>
    <property type="match status" value="1"/>
</dbReference>
<evidence type="ECO:0000256" key="10">
    <source>
        <dbReference type="ARBA" id="ARBA00023126"/>
    </source>
</evidence>
<dbReference type="UniPathway" id="UPA00115">
    <property type="reaction ID" value="UER00410"/>
</dbReference>
<dbReference type="FunFam" id="1.20.5.320:FF:000002">
    <property type="entry name" value="6-phosphogluconate dehydrogenase, decarboxylating"/>
    <property type="match status" value="1"/>
</dbReference>
<comment type="subunit">
    <text evidence="4 12">Homodimer.</text>
</comment>
<dbReference type="InterPro" id="IPR036291">
    <property type="entry name" value="NAD(P)-bd_dom_sf"/>
</dbReference>
<dbReference type="OrthoDB" id="9804542at2"/>
<feature type="binding site" evidence="14">
    <location>
        <position position="447"/>
    </location>
    <ligand>
        <name>substrate</name>
        <note>ligand shared between dimeric partners</note>
    </ligand>
</feature>
<evidence type="ECO:0000256" key="11">
    <source>
        <dbReference type="ARBA" id="ARBA00048640"/>
    </source>
</evidence>
<feature type="binding site" description="in other chain" evidence="14">
    <location>
        <position position="193"/>
    </location>
    <ligand>
        <name>substrate</name>
        <note>ligand shared between dimeric partners</note>
    </ligand>
</feature>
<feature type="binding site" evidence="14">
    <location>
        <position position="453"/>
    </location>
    <ligand>
        <name>substrate</name>
        <note>ligand shared between dimeric partners</note>
    </ligand>
</feature>
<comment type="function">
    <text evidence="1 12">Catalyzes the oxidative decarboxylation of 6-phosphogluconate to ribulose 5-phosphate and CO(2), with concomitant reduction of NADP to NADPH.</text>
</comment>
<name>A0A2T5BZ02_9BACT</name>
<feature type="binding site" description="in other chain" evidence="14">
    <location>
        <position position="104"/>
    </location>
    <ligand>
        <name>substrate</name>
        <note>ligand shared between dimeric partners</note>
    </ligand>
</feature>
<feature type="binding site" evidence="15">
    <location>
        <begin position="76"/>
        <end position="78"/>
    </location>
    <ligand>
        <name>NADP(+)</name>
        <dbReference type="ChEBI" id="CHEBI:58349"/>
    </ligand>
</feature>
<dbReference type="PROSITE" id="PS00461">
    <property type="entry name" value="6PGD"/>
    <property type="match status" value="1"/>
</dbReference>
<organism evidence="18 19">
    <name type="scientific">Mangrovibacterium marinum</name>
    <dbReference type="NCBI Taxonomy" id="1639118"/>
    <lineage>
        <taxon>Bacteria</taxon>
        <taxon>Pseudomonadati</taxon>
        <taxon>Bacteroidota</taxon>
        <taxon>Bacteroidia</taxon>
        <taxon>Marinilabiliales</taxon>
        <taxon>Prolixibacteraceae</taxon>
        <taxon>Mangrovibacterium</taxon>
    </lineage>
</organism>
<keyword evidence="10 12" id="KW-0570">Pentose shunt</keyword>
<evidence type="ECO:0000256" key="5">
    <source>
        <dbReference type="ARBA" id="ARBA00013011"/>
    </source>
</evidence>
<dbReference type="FunFam" id="1.10.1040.10:FF:000002">
    <property type="entry name" value="6-phosphogluconate dehydrogenase, decarboxylating"/>
    <property type="match status" value="1"/>
</dbReference>
<proteinExistence type="inferred from homology"/>
<feature type="active site" description="Proton donor" evidence="13">
    <location>
        <position position="192"/>
    </location>
</feature>
<dbReference type="Gene3D" id="1.10.1040.10">
    <property type="entry name" value="N-(1-d-carboxylethyl)-l-norvaline Dehydrogenase, domain 2"/>
    <property type="match status" value="1"/>
</dbReference>
<feature type="binding site" evidence="15">
    <location>
        <begin position="34"/>
        <end position="36"/>
    </location>
    <ligand>
        <name>NADP(+)</name>
        <dbReference type="ChEBI" id="CHEBI:58349"/>
    </ligand>
</feature>
<dbReference type="Pfam" id="PF03446">
    <property type="entry name" value="NAD_binding_2"/>
    <property type="match status" value="1"/>
</dbReference>
<comment type="pathway">
    <text evidence="2 12 16">Carbohydrate degradation; pentose phosphate pathway; D-ribulose 5-phosphate from D-glucose 6-phosphate (oxidative stage): step 3/3.</text>
</comment>
<dbReference type="InterPro" id="IPR006114">
    <property type="entry name" value="6PGDH_C"/>
</dbReference>
<evidence type="ECO:0000256" key="9">
    <source>
        <dbReference type="ARBA" id="ARBA00023064"/>
    </source>
</evidence>
<comment type="catalytic activity">
    <reaction evidence="11 12 16">
        <text>6-phospho-D-gluconate + NADP(+) = D-ribulose 5-phosphate + CO2 + NADPH</text>
        <dbReference type="Rhea" id="RHEA:10116"/>
        <dbReference type="ChEBI" id="CHEBI:16526"/>
        <dbReference type="ChEBI" id="CHEBI:57783"/>
        <dbReference type="ChEBI" id="CHEBI:58121"/>
        <dbReference type="ChEBI" id="CHEBI:58349"/>
        <dbReference type="ChEBI" id="CHEBI:58759"/>
        <dbReference type="EC" id="1.1.1.44"/>
    </reaction>
</comment>
<evidence type="ECO:0000256" key="4">
    <source>
        <dbReference type="ARBA" id="ARBA00011738"/>
    </source>
</evidence>
<dbReference type="Gene3D" id="3.40.50.720">
    <property type="entry name" value="NAD(P)-binding Rossmann-like Domain"/>
    <property type="match status" value="1"/>
</dbReference>
<protein>
    <recommendedName>
        <fullName evidence="6 12">6-phosphogluconate dehydrogenase, decarboxylating</fullName>
        <ecNumber evidence="5 12">1.1.1.44</ecNumber>
    </recommendedName>
</protein>
<reference evidence="18 19" key="1">
    <citation type="submission" date="2018-04" db="EMBL/GenBank/DDBJ databases">
        <title>Genomic Encyclopedia of Archaeal and Bacterial Type Strains, Phase II (KMG-II): from individual species to whole genera.</title>
        <authorList>
            <person name="Goeker M."/>
        </authorList>
    </citation>
    <scope>NUCLEOTIDE SEQUENCE [LARGE SCALE GENOMIC DNA]</scope>
    <source>
        <strain evidence="18 19">DSM 28823</strain>
    </source>
</reference>
<dbReference type="Proteomes" id="UP000243525">
    <property type="component" value="Unassembled WGS sequence"/>
</dbReference>
<feature type="binding site" description="in other chain" evidence="14">
    <location>
        <position position="262"/>
    </location>
    <ligand>
        <name>substrate</name>
        <note>ligand shared between dimeric partners</note>
    </ligand>
</feature>
<dbReference type="PANTHER" id="PTHR11811">
    <property type="entry name" value="6-PHOSPHOGLUCONATE DEHYDROGENASE"/>
    <property type="match status" value="1"/>
</dbReference>
<dbReference type="InterPro" id="IPR013328">
    <property type="entry name" value="6PGD_dom2"/>
</dbReference>
<gene>
    <name evidence="18" type="ORF">C8N47_11612</name>
</gene>
<feature type="active site" description="Proton acceptor" evidence="13">
    <location>
        <position position="185"/>
    </location>
</feature>
<dbReference type="InterPro" id="IPR006183">
    <property type="entry name" value="Pgluconate_DH"/>
</dbReference>
<dbReference type="InterPro" id="IPR006115">
    <property type="entry name" value="6PGDH_NADP-bd"/>
</dbReference>
<dbReference type="GO" id="GO:0019521">
    <property type="term" value="P:D-gluconate metabolic process"/>
    <property type="evidence" value="ECO:0007669"/>
    <property type="project" value="UniProtKB-KW"/>
</dbReference>
<dbReference type="PRINTS" id="PR00076">
    <property type="entry name" value="6PGDHDRGNASE"/>
</dbReference>
<dbReference type="PIRSF" id="PIRSF000109">
    <property type="entry name" value="6PGD"/>
    <property type="match status" value="1"/>
</dbReference>
<evidence type="ECO:0000256" key="1">
    <source>
        <dbReference type="ARBA" id="ARBA00002526"/>
    </source>
</evidence>
<dbReference type="FunFam" id="3.40.50.720:FF:000007">
    <property type="entry name" value="6-phosphogluconate dehydrogenase, decarboxylating"/>
    <property type="match status" value="1"/>
</dbReference>
<evidence type="ECO:0000256" key="6">
    <source>
        <dbReference type="ARBA" id="ARBA00018193"/>
    </source>
</evidence>
<evidence type="ECO:0000256" key="3">
    <source>
        <dbReference type="ARBA" id="ARBA00008419"/>
    </source>
</evidence>
<keyword evidence="7 12" id="KW-0521">NADP</keyword>
<keyword evidence="19" id="KW-1185">Reference proteome</keyword>
<dbReference type="NCBIfam" id="NF006765">
    <property type="entry name" value="PRK09287.1"/>
    <property type="match status" value="1"/>
</dbReference>
<evidence type="ECO:0000256" key="16">
    <source>
        <dbReference type="RuleBase" id="RU000485"/>
    </source>
</evidence>
<dbReference type="EC" id="1.1.1.44" evidence="5 12"/>
<comment type="similarity">
    <text evidence="3 12 16">Belongs to the 6-phosphogluconate dehydrogenase family.</text>
</comment>